<dbReference type="InterPro" id="IPR001254">
    <property type="entry name" value="Trypsin_dom"/>
</dbReference>
<keyword evidence="1 2" id="KW-0732">Signal</keyword>
<dbReference type="EMBL" id="CP108057">
    <property type="protein sequence ID" value="WUO44565.1"/>
    <property type="molecule type" value="Genomic_DNA"/>
</dbReference>
<dbReference type="InterPro" id="IPR009003">
    <property type="entry name" value="Peptidase_S1_PA"/>
</dbReference>
<dbReference type="InterPro" id="IPR028994">
    <property type="entry name" value="Integrin_alpha_N"/>
</dbReference>
<dbReference type="RefSeq" id="WP_328774978.1">
    <property type="nucleotide sequence ID" value="NZ_CP108057.1"/>
</dbReference>
<proteinExistence type="predicted"/>
<protein>
    <submittedName>
        <fullName evidence="4">Trypsin-like serine protease</fullName>
        <ecNumber evidence="4">3.4.21.-</ecNumber>
    </submittedName>
</protein>
<feature type="domain" description="Peptidase S1" evidence="3">
    <location>
        <begin position="33"/>
        <end position="245"/>
    </location>
</feature>
<evidence type="ECO:0000259" key="3">
    <source>
        <dbReference type="PROSITE" id="PS50240"/>
    </source>
</evidence>
<dbReference type="InterPro" id="IPR043504">
    <property type="entry name" value="Peptidase_S1_PA_chymotrypsin"/>
</dbReference>
<feature type="chain" id="PRO_5045741914" evidence="2">
    <location>
        <begin position="34"/>
        <end position="600"/>
    </location>
</feature>
<evidence type="ECO:0000256" key="1">
    <source>
        <dbReference type="ARBA" id="ARBA00022729"/>
    </source>
</evidence>
<keyword evidence="4" id="KW-0378">Hydrolase</keyword>
<sequence length="600" mass="63132">MSGFRPRSARMTGLLVSATAVSAGLILPAPAVAVTGPEAAAGQFASVVKLSVGDEANSRGCTAVLVDESWVATAGSCFAATPGQQVPAGKPALKSVVTFGDGKTVEVVDLAPRTDRDLVLARLAEPAKGVAGVKRAAAAPAAGAALTAVGFGRTKTEWVPEKAHVGVFTVDSSTATSLAITGKGTDAICKGDTGGPLLNAAGELVGVNSRSWQGGCLGVPTTETRTGAVSSRIDDLGNWIQETILRSIVQRDLNGDGRSDAAMVYRHADTSIGFYSSFTNASGEFGEFTAGYKVPAGSWDWSSMKLVAGDFNGDRRMDMGMMYRFGDGSIKMYTGLADASGHVQPFTSSYTVPASAGWDWDAIQLYAGDLNGDGRSDVAMVYRHADTSIGFYSSFTNASGEFGEFTAGYKVPAGSWDWSSMKLVAGDFNGDRRMDMGMMYRFGDGSIKMYTGLADASGHIQPFTSSYTVPANAGWDWDAIQLHAGDLNGDGRSDVAMVYRHADTSIGFYSSFTSASGEFGEFTAGYKVPAGSWDWSSMKLVTGDFNGDRRMDMGMMYRFGDGSIKMYTGLADASGHIQPFTSSYTVPASAGWDWNAIQLP</sequence>
<dbReference type="Gene3D" id="2.40.128.340">
    <property type="match status" value="3"/>
</dbReference>
<gene>
    <name evidence="4" type="ORF">OHU17_01430</name>
</gene>
<name>A0ABZ1RDJ4_9ACTN</name>
<dbReference type="Pfam" id="PF00089">
    <property type="entry name" value="Trypsin"/>
    <property type="match status" value="1"/>
</dbReference>
<dbReference type="SUPFAM" id="SSF50494">
    <property type="entry name" value="Trypsin-like serine proteases"/>
    <property type="match status" value="1"/>
</dbReference>
<dbReference type="InterPro" id="IPR013517">
    <property type="entry name" value="FG-GAP"/>
</dbReference>
<dbReference type="Pfam" id="PF13517">
    <property type="entry name" value="FG-GAP_3"/>
    <property type="match status" value="1"/>
</dbReference>
<dbReference type="SUPFAM" id="SSF69318">
    <property type="entry name" value="Integrin alpha N-terminal domain"/>
    <property type="match status" value="1"/>
</dbReference>
<feature type="signal peptide" evidence="2">
    <location>
        <begin position="1"/>
        <end position="33"/>
    </location>
</feature>
<dbReference type="PROSITE" id="PS50240">
    <property type="entry name" value="TRYPSIN_DOM"/>
    <property type="match status" value="1"/>
</dbReference>
<dbReference type="Proteomes" id="UP001432075">
    <property type="component" value="Chromosome"/>
</dbReference>
<evidence type="ECO:0000313" key="4">
    <source>
        <dbReference type="EMBL" id="WUO44565.1"/>
    </source>
</evidence>
<organism evidence="4 5">
    <name type="scientific">Streptomyces goshikiensis</name>
    <dbReference type="NCBI Taxonomy" id="1942"/>
    <lineage>
        <taxon>Bacteria</taxon>
        <taxon>Bacillati</taxon>
        <taxon>Actinomycetota</taxon>
        <taxon>Actinomycetes</taxon>
        <taxon>Kitasatosporales</taxon>
        <taxon>Streptomycetaceae</taxon>
        <taxon>Streptomyces</taxon>
    </lineage>
</organism>
<dbReference type="EC" id="3.4.21.-" evidence="4"/>
<dbReference type="InterPro" id="IPR001314">
    <property type="entry name" value="Peptidase_S1A"/>
</dbReference>
<dbReference type="PANTHER" id="PTHR24260">
    <property type="match status" value="1"/>
</dbReference>
<dbReference type="Gene3D" id="2.40.10.10">
    <property type="entry name" value="Trypsin-like serine proteases"/>
    <property type="match status" value="1"/>
</dbReference>
<keyword evidence="5" id="KW-1185">Reference proteome</keyword>
<dbReference type="PRINTS" id="PR00722">
    <property type="entry name" value="CHYMOTRYPSIN"/>
</dbReference>
<dbReference type="PANTHER" id="PTHR24260:SF136">
    <property type="entry name" value="GH08193P-RELATED"/>
    <property type="match status" value="1"/>
</dbReference>
<dbReference type="InterPro" id="IPR051333">
    <property type="entry name" value="CLIP_Serine_Protease"/>
</dbReference>
<dbReference type="GO" id="GO:0016787">
    <property type="term" value="F:hydrolase activity"/>
    <property type="evidence" value="ECO:0007669"/>
    <property type="project" value="UniProtKB-KW"/>
</dbReference>
<evidence type="ECO:0000256" key="2">
    <source>
        <dbReference type="SAM" id="SignalP"/>
    </source>
</evidence>
<evidence type="ECO:0000313" key="5">
    <source>
        <dbReference type="Proteomes" id="UP001432075"/>
    </source>
</evidence>
<reference evidence="4" key="1">
    <citation type="submission" date="2022-10" db="EMBL/GenBank/DDBJ databases">
        <title>The complete genomes of actinobacterial strains from the NBC collection.</title>
        <authorList>
            <person name="Joergensen T.S."/>
            <person name="Alvarez Arevalo M."/>
            <person name="Sterndorff E.B."/>
            <person name="Faurdal D."/>
            <person name="Vuksanovic O."/>
            <person name="Mourched A.-S."/>
            <person name="Charusanti P."/>
            <person name="Shaw S."/>
            <person name="Blin K."/>
            <person name="Weber T."/>
        </authorList>
    </citation>
    <scope>NUCLEOTIDE SEQUENCE</scope>
    <source>
        <strain evidence="4">NBC_00283</strain>
    </source>
</reference>
<accession>A0ABZ1RDJ4</accession>
<dbReference type="SMART" id="SM00020">
    <property type="entry name" value="Tryp_SPc"/>
    <property type="match status" value="1"/>
</dbReference>